<name>A0A1A0MH49_MYCMU</name>
<organism evidence="2 3">
    <name type="scientific">Mycolicibacterium mucogenicum</name>
    <name type="common">Mycobacterium mucogenicum</name>
    <dbReference type="NCBI Taxonomy" id="56689"/>
    <lineage>
        <taxon>Bacteria</taxon>
        <taxon>Bacillati</taxon>
        <taxon>Actinomycetota</taxon>
        <taxon>Actinomycetes</taxon>
        <taxon>Mycobacteriales</taxon>
        <taxon>Mycobacteriaceae</taxon>
        <taxon>Mycolicibacterium</taxon>
    </lineage>
</organism>
<dbReference type="Pfam" id="PF00300">
    <property type="entry name" value="His_Phos_1"/>
    <property type="match status" value="1"/>
</dbReference>
<proteinExistence type="predicted"/>
<protein>
    <recommendedName>
        <fullName evidence="4">Histidine phosphatase family protein</fullName>
    </recommendedName>
</protein>
<dbReference type="RefSeq" id="WP_064859833.1">
    <property type="nucleotide sequence ID" value="NZ_LZSF01000194.1"/>
</dbReference>
<sequence>MFTRLTRGKRFALLAASTLLCSLTVATGNEAAQAAPPDRAPTVVYLVEHGEPVFTDPAMPLSDNGIRYAKAVAAVLKDVTFTNIYSSPALRSKQTVSYAADARGMAVQQLPNADPKTPSADAAAPLADAVSKLPAGSVALIGGNTENIYRIMNTLGIPVQAGCQPGQRCVPCLDKTCFTPNDLSTVRQLTLYPQSSGFPPGMGLVTGMQRIHPETQNVFNPPTPK</sequence>
<feature type="chain" id="PRO_5038858395" description="Histidine phosphatase family protein" evidence="1">
    <location>
        <begin position="32"/>
        <end position="225"/>
    </location>
</feature>
<evidence type="ECO:0000313" key="2">
    <source>
        <dbReference type="EMBL" id="OBA84779.1"/>
    </source>
</evidence>
<accession>A0A1A0MH49</accession>
<evidence type="ECO:0008006" key="4">
    <source>
        <dbReference type="Google" id="ProtNLM"/>
    </source>
</evidence>
<dbReference type="Gene3D" id="3.40.50.1240">
    <property type="entry name" value="Phosphoglycerate mutase-like"/>
    <property type="match status" value="1"/>
</dbReference>
<reference evidence="2 3" key="1">
    <citation type="submission" date="2016-06" db="EMBL/GenBank/DDBJ databases">
        <authorList>
            <person name="Kjaerup R.B."/>
            <person name="Dalgaard T.S."/>
            <person name="Juul-Madsen H.R."/>
        </authorList>
    </citation>
    <scope>NUCLEOTIDE SEQUENCE [LARGE SCALE GENOMIC DNA]</scope>
    <source>
        <strain evidence="2 3">1199456.5</strain>
    </source>
</reference>
<dbReference type="InterPro" id="IPR013078">
    <property type="entry name" value="His_Pase_superF_clade-1"/>
</dbReference>
<dbReference type="CDD" id="cd07067">
    <property type="entry name" value="HP_PGM_like"/>
    <property type="match status" value="1"/>
</dbReference>
<evidence type="ECO:0000313" key="3">
    <source>
        <dbReference type="Proteomes" id="UP000093962"/>
    </source>
</evidence>
<dbReference type="Proteomes" id="UP000093962">
    <property type="component" value="Unassembled WGS sequence"/>
</dbReference>
<dbReference type="OrthoDB" id="4639353at2"/>
<feature type="signal peptide" evidence="1">
    <location>
        <begin position="1"/>
        <end position="31"/>
    </location>
</feature>
<comment type="caution">
    <text evidence="2">The sequence shown here is derived from an EMBL/GenBank/DDBJ whole genome shotgun (WGS) entry which is preliminary data.</text>
</comment>
<keyword evidence="1" id="KW-0732">Signal</keyword>
<dbReference type="SUPFAM" id="SSF53254">
    <property type="entry name" value="Phosphoglycerate mutase-like"/>
    <property type="match status" value="1"/>
</dbReference>
<dbReference type="AlphaFoldDB" id="A0A1A0MH49"/>
<gene>
    <name evidence="2" type="ORF">A5642_25610</name>
</gene>
<dbReference type="EMBL" id="LZSF01000194">
    <property type="protein sequence ID" value="OBA84779.1"/>
    <property type="molecule type" value="Genomic_DNA"/>
</dbReference>
<dbReference type="InterPro" id="IPR029033">
    <property type="entry name" value="His_PPase_superfam"/>
</dbReference>
<evidence type="ECO:0000256" key="1">
    <source>
        <dbReference type="SAM" id="SignalP"/>
    </source>
</evidence>